<sequence length="133" mass="15653">ARRPNSLEGQRRLRARQQRRVLLVLRHGDQHLADPRGRPRHPRRRRDRAVRRVALHVPRAARVPGDRECRAARRAPRPVERQVRDRPVLRDLRGTRRRGLVRARVRGPRHAEVRRRDARAAAGGARTARRPRL</sequence>
<feature type="compositionally biased region" description="Basic and acidic residues" evidence="1">
    <location>
        <begin position="27"/>
        <end position="37"/>
    </location>
</feature>
<gene>
    <name evidence="2" type="ORF">AVDCRST_MAG85-3622</name>
</gene>
<feature type="compositionally biased region" description="Basic residues" evidence="1">
    <location>
        <begin position="38"/>
        <end position="48"/>
    </location>
</feature>
<evidence type="ECO:0000256" key="1">
    <source>
        <dbReference type="SAM" id="MobiDB-lite"/>
    </source>
</evidence>
<evidence type="ECO:0000313" key="2">
    <source>
        <dbReference type="EMBL" id="CAA9530431.1"/>
    </source>
</evidence>
<name>A0A6J4TTD7_9ACTN</name>
<feature type="non-terminal residue" evidence="2">
    <location>
        <position position="1"/>
    </location>
</feature>
<feature type="non-terminal residue" evidence="2">
    <location>
        <position position="133"/>
    </location>
</feature>
<feature type="compositionally biased region" description="Basic residues" evidence="1">
    <location>
        <begin position="95"/>
        <end position="108"/>
    </location>
</feature>
<protein>
    <submittedName>
        <fullName evidence="2">Propionyl-CoA thioesterase activity</fullName>
    </submittedName>
</protein>
<proteinExistence type="predicted"/>
<reference evidence="2" key="1">
    <citation type="submission" date="2020-02" db="EMBL/GenBank/DDBJ databases">
        <authorList>
            <person name="Meier V. D."/>
        </authorList>
    </citation>
    <scope>NUCLEOTIDE SEQUENCE</scope>
    <source>
        <strain evidence="2">AVDCRST_MAG85</strain>
    </source>
</reference>
<dbReference type="AlphaFoldDB" id="A0A6J4TTD7"/>
<feature type="compositionally biased region" description="Basic and acidic residues" evidence="1">
    <location>
        <begin position="109"/>
        <end position="119"/>
    </location>
</feature>
<feature type="region of interest" description="Disordered" evidence="1">
    <location>
        <begin position="61"/>
        <end position="133"/>
    </location>
</feature>
<feature type="compositionally biased region" description="Basic and acidic residues" evidence="1">
    <location>
        <begin position="64"/>
        <end position="94"/>
    </location>
</feature>
<dbReference type="EMBL" id="CADCVT010000405">
    <property type="protein sequence ID" value="CAA9530431.1"/>
    <property type="molecule type" value="Genomic_DNA"/>
</dbReference>
<organism evidence="2">
    <name type="scientific">uncultured Solirubrobacteraceae bacterium</name>
    <dbReference type="NCBI Taxonomy" id="1162706"/>
    <lineage>
        <taxon>Bacteria</taxon>
        <taxon>Bacillati</taxon>
        <taxon>Actinomycetota</taxon>
        <taxon>Thermoleophilia</taxon>
        <taxon>Solirubrobacterales</taxon>
        <taxon>Solirubrobacteraceae</taxon>
        <taxon>environmental samples</taxon>
    </lineage>
</organism>
<accession>A0A6J4TTD7</accession>
<feature type="region of interest" description="Disordered" evidence="1">
    <location>
        <begin position="27"/>
        <end position="48"/>
    </location>
</feature>